<evidence type="ECO:0000313" key="1">
    <source>
        <dbReference type="EMBL" id="MBT2188704.1"/>
    </source>
</evidence>
<protein>
    <submittedName>
        <fullName evidence="1">Transposase</fullName>
    </submittedName>
</protein>
<organism evidence="1 2">
    <name type="scientific">Sphingobium nicotianae</name>
    <dbReference type="NCBI Taxonomy" id="2782607"/>
    <lineage>
        <taxon>Bacteria</taxon>
        <taxon>Pseudomonadati</taxon>
        <taxon>Pseudomonadota</taxon>
        <taxon>Alphaproteobacteria</taxon>
        <taxon>Sphingomonadales</taxon>
        <taxon>Sphingomonadaceae</taxon>
        <taxon>Sphingobium</taxon>
    </lineage>
</organism>
<name>A0A9X1DF08_9SPHN</name>
<dbReference type="Proteomes" id="UP001138757">
    <property type="component" value="Unassembled WGS sequence"/>
</dbReference>
<proteinExistence type="predicted"/>
<reference evidence="1" key="1">
    <citation type="submission" date="2021-05" db="EMBL/GenBank/DDBJ databases">
        <title>Genome of Sphingobium sp. strain.</title>
        <authorList>
            <person name="Fan R."/>
        </authorList>
    </citation>
    <scope>NUCLEOTIDE SEQUENCE</scope>
    <source>
        <strain evidence="1">H33</strain>
    </source>
</reference>
<keyword evidence="2" id="KW-1185">Reference proteome</keyword>
<gene>
    <name evidence="1" type="ORF">KK488_17260</name>
</gene>
<dbReference type="RefSeq" id="WP_214624958.1">
    <property type="nucleotide sequence ID" value="NZ_JAHGAW010000012.1"/>
</dbReference>
<dbReference type="AlphaFoldDB" id="A0A9X1DF08"/>
<comment type="caution">
    <text evidence="1">The sequence shown here is derived from an EMBL/GenBank/DDBJ whole genome shotgun (WGS) entry which is preliminary data.</text>
</comment>
<accession>A0A9X1DF08</accession>
<sequence length="315" mass="34660">MPLLLAHETDQVADVADLADACRSPAFDGGSTDGLLAVAPVLRALGNNREFLPALALDALKENCRTQLATNTYSAQVILLHPPEGNFFLRANIWPSAGEPCLRTSGAASFFYDFPHDHAFDFLTIGHLGPGYWSDYYEVEPESILGLPGEPVDLRFVERSQLSPDKMLLYRANRDIHDQLPPESLSVSINVMTLTEAQCARRQYHFDVEGGRIIRDMTATSAQLLLRLCVQFDSDELGGNGRDLAESFMRGHDDPRIRLAAWSAIDAATDDHEARLAHAETALRSTCPHLRRAGTRSLDLLRSGSIPSPARARIA</sequence>
<evidence type="ECO:0000313" key="2">
    <source>
        <dbReference type="Proteomes" id="UP001138757"/>
    </source>
</evidence>
<dbReference type="EMBL" id="JAHGAW010000012">
    <property type="protein sequence ID" value="MBT2188704.1"/>
    <property type="molecule type" value="Genomic_DNA"/>
</dbReference>